<accession>A0A7K1YDD9</accession>
<dbReference type="InterPro" id="IPR036397">
    <property type="entry name" value="RNaseH_sf"/>
</dbReference>
<evidence type="ECO:0000256" key="1">
    <source>
        <dbReference type="ARBA" id="ARBA00022722"/>
    </source>
</evidence>
<reference evidence="5 6" key="1">
    <citation type="submission" date="2019-11" db="EMBL/GenBank/DDBJ databases">
        <title>Pedobacter sp. HMF7647 Genome sequencing and assembly.</title>
        <authorList>
            <person name="Kang H."/>
            <person name="Kim H."/>
            <person name="Joh K."/>
        </authorList>
    </citation>
    <scope>NUCLEOTIDE SEQUENCE [LARGE SCALE GENOMIC DNA]</scope>
    <source>
        <strain evidence="5 6">HMF7647</strain>
    </source>
</reference>
<dbReference type="Proteomes" id="UP000466586">
    <property type="component" value="Unassembled WGS sequence"/>
</dbReference>
<dbReference type="SMART" id="SM00479">
    <property type="entry name" value="EXOIII"/>
    <property type="match status" value="1"/>
</dbReference>
<evidence type="ECO:0000256" key="2">
    <source>
        <dbReference type="ARBA" id="ARBA00022801"/>
    </source>
</evidence>
<dbReference type="GO" id="GO:0003676">
    <property type="term" value="F:nucleic acid binding"/>
    <property type="evidence" value="ECO:0007669"/>
    <property type="project" value="InterPro"/>
</dbReference>
<sequence>MNEYLLFIDTEASGLPKKWNLPYSADANWPHVLQIAWVIYRKNGTEVKQANHYISNTNAPISHDAAAIHGITRQFLEDNGEGRKEVLKQLASDIKEYQPMVVGHFIELDYRILGAEYYRSELSNPLQKVETFCTMLATSYLVRNPQAGFLKLGNLYQQLFTKLPEKQHDAFFDARSTAECFFELLHRGDFSESLIDSQKKVFSNLPQVAPQNGWKLPAFIFFLVGIIILYCL</sequence>
<dbReference type="GO" id="GO:0006259">
    <property type="term" value="P:DNA metabolic process"/>
    <property type="evidence" value="ECO:0007669"/>
    <property type="project" value="UniProtKB-ARBA"/>
</dbReference>
<evidence type="ECO:0000259" key="4">
    <source>
        <dbReference type="SMART" id="SM00479"/>
    </source>
</evidence>
<keyword evidence="3 5" id="KW-0269">Exonuclease</keyword>
<dbReference type="InterPro" id="IPR013520">
    <property type="entry name" value="Ribonucl_H"/>
</dbReference>
<dbReference type="EMBL" id="WVHT01000006">
    <property type="protein sequence ID" value="MXV52058.1"/>
    <property type="molecule type" value="Genomic_DNA"/>
</dbReference>
<dbReference type="Pfam" id="PF00929">
    <property type="entry name" value="RNase_T"/>
    <property type="match status" value="1"/>
</dbReference>
<dbReference type="InterPro" id="IPR012337">
    <property type="entry name" value="RNaseH-like_sf"/>
</dbReference>
<feature type="domain" description="Exonuclease" evidence="4">
    <location>
        <begin position="4"/>
        <end position="190"/>
    </location>
</feature>
<dbReference type="PANTHER" id="PTHR30231">
    <property type="entry name" value="DNA POLYMERASE III SUBUNIT EPSILON"/>
    <property type="match status" value="1"/>
</dbReference>
<evidence type="ECO:0000313" key="5">
    <source>
        <dbReference type="EMBL" id="MXV52058.1"/>
    </source>
</evidence>
<dbReference type="SUPFAM" id="SSF53098">
    <property type="entry name" value="Ribonuclease H-like"/>
    <property type="match status" value="1"/>
</dbReference>
<dbReference type="Gene3D" id="3.30.420.10">
    <property type="entry name" value="Ribonuclease H-like superfamily/Ribonuclease H"/>
    <property type="match status" value="1"/>
</dbReference>
<dbReference type="RefSeq" id="WP_160845240.1">
    <property type="nucleotide sequence ID" value="NZ_WVHT01000006.1"/>
</dbReference>
<evidence type="ECO:0000313" key="6">
    <source>
        <dbReference type="Proteomes" id="UP000466586"/>
    </source>
</evidence>
<organism evidence="5 6">
    <name type="scientific">Hufsiella arboris</name>
    <dbReference type="NCBI Taxonomy" id="2695275"/>
    <lineage>
        <taxon>Bacteria</taxon>
        <taxon>Pseudomonadati</taxon>
        <taxon>Bacteroidota</taxon>
        <taxon>Sphingobacteriia</taxon>
        <taxon>Sphingobacteriales</taxon>
        <taxon>Sphingobacteriaceae</taxon>
        <taxon>Hufsiella</taxon>
    </lineage>
</organism>
<evidence type="ECO:0000256" key="3">
    <source>
        <dbReference type="ARBA" id="ARBA00022839"/>
    </source>
</evidence>
<dbReference type="AlphaFoldDB" id="A0A7K1YDD9"/>
<gene>
    <name evidence="5" type="ORF">GS399_13845</name>
</gene>
<keyword evidence="6" id="KW-1185">Reference proteome</keyword>
<proteinExistence type="predicted"/>
<comment type="caution">
    <text evidence="5">The sequence shown here is derived from an EMBL/GenBank/DDBJ whole genome shotgun (WGS) entry which is preliminary data.</text>
</comment>
<keyword evidence="1" id="KW-0540">Nuclease</keyword>
<dbReference type="PANTHER" id="PTHR30231:SF4">
    <property type="entry name" value="PROTEIN NEN2"/>
    <property type="match status" value="1"/>
</dbReference>
<protein>
    <submittedName>
        <fullName evidence="5">3'-5' exonuclease</fullName>
    </submittedName>
</protein>
<dbReference type="CDD" id="cd06127">
    <property type="entry name" value="DEDDh"/>
    <property type="match status" value="1"/>
</dbReference>
<dbReference type="GO" id="GO:0008408">
    <property type="term" value="F:3'-5' exonuclease activity"/>
    <property type="evidence" value="ECO:0007669"/>
    <property type="project" value="TreeGrafter"/>
</dbReference>
<name>A0A7K1YDD9_9SPHI</name>
<keyword evidence="2" id="KW-0378">Hydrolase</keyword>